<sequence>EVVVIRYEGPKGGPGMREMYKAMKLLYGRGLALKTALVTDGRFSGTNNGCFVGHISPEAAEGGPIAVVQDGDTITVDIPNRSLHLEVSDEEIKARLSRWQRPEPKFKKGYLALYARLAESADKGAIIRHKFE</sequence>
<comment type="similarity">
    <text evidence="1">Belongs to the IlvD/Edd family.</text>
</comment>
<evidence type="ECO:0000256" key="2">
    <source>
        <dbReference type="ARBA" id="ARBA00022723"/>
    </source>
</evidence>
<dbReference type="PANTHER" id="PTHR43661:SF3">
    <property type="entry name" value="D-XYLONATE DEHYDRATASE YAGF-RELATED"/>
    <property type="match status" value="1"/>
</dbReference>
<dbReference type="GO" id="GO:0005829">
    <property type="term" value="C:cytosol"/>
    <property type="evidence" value="ECO:0007669"/>
    <property type="project" value="TreeGrafter"/>
</dbReference>
<dbReference type="EMBL" id="BARV01009677">
    <property type="protein sequence ID" value="GAI03183.1"/>
    <property type="molecule type" value="Genomic_DNA"/>
</dbReference>
<dbReference type="InterPro" id="IPR056740">
    <property type="entry name" value="ILV_EDD_C"/>
</dbReference>
<reference evidence="7" key="1">
    <citation type="journal article" date="2014" name="Front. Microbiol.">
        <title>High frequency of phylogenetically diverse reductive dehalogenase-homologous genes in deep subseafloor sedimentary metagenomes.</title>
        <authorList>
            <person name="Kawai M."/>
            <person name="Futagami T."/>
            <person name="Toyoda A."/>
            <person name="Takaki Y."/>
            <person name="Nishi S."/>
            <person name="Hori S."/>
            <person name="Arai W."/>
            <person name="Tsubouchi T."/>
            <person name="Morono Y."/>
            <person name="Uchiyama I."/>
            <person name="Ito T."/>
            <person name="Fujiyama A."/>
            <person name="Inagaki F."/>
            <person name="Takami H."/>
        </authorList>
    </citation>
    <scope>NUCLEOTIDE SEQUENCE</scope>
    <source>
        <strain evidence="7">Expedition CK06-06</strain>
    </source>
</reference>
<keyword evidence="4" id="KW-0411">Iron-sulfur</keyword>
<evidence type="ECO:0000256" key="4">
    <source>
        <dbReference type="ARBA" id="ARBA00023014"/>
    </source>
</evidence>
<keyword evidence="2" id="KW-0479">Metal-binding</keyword>
<dbReference type="FunFam" id="3.50.30.80:FF:000001">
    <property type="entry name" value="Dihydroxy-acid dehydratase"/>
    <property type="match status" value="1"/>
</dbReference>
<gene>
    <name evidence="7" type="ORF">S06H3_19004</name>
</gene>
<dbReference type="GO" id="GO:0051536">
    <property type="term" value="F:iron-sulfur cluster binding"/>
    <property type="evidence" value="ECO:0007669"/>
    <property type="project" value="UniProtKB-KW"/>
</dbReference>
<dbReference type="InterPro" id="IPR042096">
    <property type="entry name" value="Dihydro-acid_dehy_C"/>
</dbReference>
<feature type="non-terminal residue" evidence="7">
    <location>
        <position position="1"/>
    </location>
</feature>
<dbReference type="Pfam" id="PF24877">
    <property type="entry name" value="ILV_EDD_C"/>
    <property type="match status" value="1"/>
</dbReference>
<dbReference type="PANTHER" id="PTHR43661">
    <property type="entry name" value="D-XYLONATE DEHYDRATASE"/>
    <property type="match status" value="1"/>
</dbReference>
<feature type="domain" description="Dihydroxy-acid/6-phosphogluconate dehydratase C-terminal" evidence="6">
    <location>
        <begin position="1"/>
        <end position="125"/>
    </location>
</feature>
<name>X1K9A0_9ZZZZ</name>
<proteinExistence type="inferred from homology"/>
<evidence type="ECO:0000259" key="6">
    <source>
        <dbReference type="Pfam" id="PF24877"/>
    </source>
</evidence>
<organism evidence="7">
    <name type="scientific">marine sediment metagenome</name>
    <dbReference type="NCBI Taxonomy" id="412755"/>
    <lineage>
        <taxon>unclassified sequences</taxon>
        <taxon>metagenomes</taxon>
        <taxon>ecological metagenomes</taxon>
    </lineage>
</organism>
<evidence type="ECO:0000256" key="3">
    <source>
        <dbReference type="ARBA" id="ARBA00023004"/>
    </source>
</evidence>
<evidence type="ECO:0000256" key="1">
    <source>
        <dbReference type="ARBA" id="ARBA00006486"/>
    </source>
</evidence>
<dbReference type="GO" id="GO:0046872">
    <property type="term" value="F:metal ion binding"/>
    <property type="evidence" value="ECO:0007669"/>
    <property type="project" value="UniProtKB-KW"/>
</dbReference>
<protein>
    <recommendedName>
        <fullName evidence="6">Dihydroxy-acid/6-phosphogluconate dehydratase C-terminal domain-containing protein</fullName>
    </recommendedName>
</protein>
<dbReference type="AlphaFoldDB" id="X1K9A0"/>
<evidence type="ECO:0000313" key="7">
    <source>
        <dbReference type="EMBL" id="GAI03183.1"/>
    </source>
</evidence>
<dbReference type="GO" id="GO:0016836">
    <property type="term" value="F:hydro-lyase activity"/>
    <property type="evidence" value="ECO:0007669"/>
    <property type="project" value="UniProtKB-ARBA"/>
</dbReference>
<dbReference type="SUPFAM" id="SSF52016">
    <property type="entry name" value="LeuD/IlvD-like"/>
    <property type="match status" value="1"/>
</dbReference>
<keyword evidence="3" id="KW-0408">Iron</keyword>
<accession>X1K9A0</accession>
<dbReference type="Gene3D" id="3.50.30.80">
    <property type="entry name" value="IlvD/EDD C-terminal domain-like"/>
    <property type="match status" value="1"/>
</dbReference>
<evidence type="ECO:0000256" key="5">
    <source>
        <dbReference type="ARBA" id="ARBA00023239"/>
    </source>
</evidence>
<comment type="caution">
    <text evidence="7">The sequence shown here is derived from an EMBL/GenBank/DDBJ whole genome shotgun (WGS) entry which is preliminary data.</text>
</comment>
<keyword evidence="5" id="KW-0456">Lyase</keyword>